<organism evidence="3 4">
    <name type="scientific">Kitasatospora cheerisanensis KCTC 2395</name>
    <dbReference type="NCBI Taxonomy" id="1348663"/>
    <lineage>
        <taxon>Bacteria</taxon>
        <taxon>Bacillati</taxon>
        <taxon>Actinomycetota</taxon>
        <taxon>Actinomycetes</taxon>
        <taxon>Kitasatosporales</taxon>
        <taxon>Streptomycetaceae</taxon>
        <taxon>Kitasatospora</taxon>
    </lineage>
</organism>
<evidence type="ECO:0000313" key="3">
    <source>
        <dbReference type="EMBL" id="KDN88013.1"/>
    </source>
</evidence>
<dbReference type="OrthoDB" id="3541237at2"/>
<evidence type="ECO:0000256" key="1">
    <source>
        <dbReference type="SAM" id="MobiDB-lite"/>
    </source>
</evidence>
<gene>
    <name evidence="3" type="ORF">KCH_02370</name>
</gene>
<protein>
    <recommendedName>
        <fullName evidence="5">Peptidase inhibitor family I36</fullName>
    </recommendedName>
</protein>
<proteinExistence type="predicted"/>
<dbReference type="Proteomes" id="UP000027178">
    <property type="component" value="Unassembled WGS sequence"/>
</dbReference>
<dbReference type="RefSeq" id="WP_035858177.1">
    <property type="nucleotide sequence ID" value="NZ_KK853997.1"/>
</dbReference>
<evidence type="ECO:0000256" key="2">
    <source>
        <dbReference type="SAM" id="SignalP"/>
    </source>
</evidence>
<reference evidence="3 4" key="1">
    <citation type="submission" date="2014-05" db="EMBL/GenBank/DDBJ databases">
        <title>Draft Genome Sequence of Kitasatospora cheerisanensis KCTC 2395.</title>
        <authorList>
            <person name="Nam D.H."/>
        </authorList>
    </citation>
    <scope>NUCLEOTIDE SEQUENCE [LARGE SCALE GENOMIC DNA]</scope>
    <source>
        <strain evidence="3 4">KCTC 2395</strain>
    </source>
</reference>
<comment type="caution">
    <text evidence="3">The sequence shown here is derived from an EMBL/GenBank/DDBJ whole genome shotgun (WGS) entry which is preliminary data.</text>
</comment>
<name>A0A066Z2K3_9ACTN</name>
<dbReference type="eggNOG" id="ENOG5032MXH">
    <property type="taxonomic scope" value="Bacteria"/>
</dbReference>
<feature type="signal peptide" evidence="2">
    <location>
        <begin position="1"/>
        <end position="31"/>
    </location>
</feature>
<sequence>MRIGTRLTGLAAGGLLLAATIGFGAASPAQAVNCDLPPVGSMCLHVHNAATDEWYWYGPWYSCDVHRLAFSEMPTWINNNQTGGVRTTFYDSSGGVLGSVSQDYSGRPPGYSDAGNSAAKSVRVC</sequence>
<keyword evidence="2" id="KW-0732">Signal</keyword>
<feature type="region of interest" description="Disordered" evidence="1">
    <location>
        <begin position="101"/>
        <end position="120"/>
    </location>
</feature>
<dbReference type="HOGENOM" id="CLU_1989651_0_0_11"/>
<dbReference type="AlphaFoldDB" id="A0A066Z2K3"/>
<accession>A0A066Z2K3</accession>
<evidence type="ECO:0008006" key="5">
    <source>
        <dbReference type="Google" id="ProtNLM"/>
    </source>
</evidence>
<dbReference type="EMBL" id="JNBY01000008">
    <property type="protein sequence ID" value="KDN88013.1"/>
    <property type="molecule type" value="Genomic_DNA"/>
</dbReference>
<evidence type="ECO:0000313" key="4">
    <source>
        <dbReference type="Proteomes" id="UP000027178"/>
    </source>
</evidence>
<feature type="chain" id="PRO_5001632041" description="Peptidase inhibitor family I36" evidence="2">
    <location>
        <begin position="32"/>
        <end position="125"/>
    </location>
</feature>
<keyword evidence="4" id="KW-1185">Reference proteome</keyword>
<dbReference type="PATRIC" id="fig|1348663.4.peg.216"/>